<feature type="compositionally biased region" description="Polar residues" evidence="1">
    <location>
        <begin position="217"/>
        <end position="236"/>
    </location>
</feature>
<dbReference type="RefSeq" id="WP_075357308.1">
    <property type="nucleotide sequence ID" value="NZ_MSRG01000009.1"/>
</dbReference>
<feature type="chain" id="PRO_5012128033" evidence="2">
    <location>
        <begin position="27"/>
        <end position="236"/>
    </location>
</feature>
<dbReference type="CDD" id="cd14262">
    <property type="entry name" value="VirB5_like"/>
    <property type="match status" value="1"/>
</dbReference>
<accession>A0A242MVC9</accession>
<gene>
    <name evidence="3" type="ORF">PAMC26577_13260</name>
</gene>
<dbReference type="Proteomes" id="UP000195221">
    <property type="component" value="Unassembled WGS sequence"/>
</dbReference>
<name>A0A242MVC9_CABSO</name>
<dbReference type="InterPro" id="IPR023220">
    <property type="entry name" value="T4SS_VirB5-domain"/>
</dbReference>
<protein>
    <submittedName>
        <fullName evidence="3">Minor pilin of type IV secretion complex, VirB5</fullName>
    </submittedName>
</protein>
<proteinExistence type="predicted"/>
<dbReference type="Pfam" id="PF07996">
    <property type="entry name" value="T4SS"/>
    <property type="match status" value="1"/>
</dbReference>
<evidence type="ECO:0000313" key="4">
    <source>
        <dbReference type="Proteomes" id="UP000195221"/>
    </source>
</evidence>
<evidence type="ECO:0000256" key="2">
    <source>
        <dbReference type="SAM" id="SignalP"/>
    </source>
</evidence>
<dbReference type="SUPFAM" id="SSF101082">
    <property type="entry name" value="Typo IV secretion system protein TraC"/>
    <property type="match status" value="1"/>
</dbReference>
<evidence type="ECO:0000313" key="3">
    <source>
        <dbReference type="EMBL" id="OTP75387.1"/>
    </source>
</evidence>
<feature type="region of interest" description="Disordered" evidence="1">
    <location>
        <begin position="207"/>
        <end position="236"/>
    </location>
</feature>
<feature type="signal peptide" evidence="2">
    <location>
        <begin position="1"/>
        <end position="26"/>
    </location>
</feature>
<organism evidence="3 4">
    <name type="scientific">Caballeronia sordidicola</name>
    <name type="common">Burkholderia sordidicola</name>
    <dbReference type="NCBI Taxonomy" id="196367"/>
    <lineage>
        <taxon>Bacteria</taxon>
        <taxon>Pseudomonadati</taxon>
        <taxon>Pseudomonadota</taxon>
        <taxon>Betaproteobacteria</taxon>
        <taxon>Burkholderiales</taxon>
        <taxon>Burkholderiaceae</taxon>
        <taxon>Caballeronia</taxon>
    </lineage>
</organism>
<comment type="caution">
    <text evidence="3">The sequence shown here is derived from an EMBL/GenBank/DDBJ whole genome shotgun (WGS) entry which is preliminary data.</text>
</comment>
<dbReference type="InterPro" id="IPR014158">
    <property type="entry name" value="T4SS_VirB5"/>
</dbReference>
<keyword evidence="2" id="KW-0732">Signal</keyword>
<evidence type="ECO:0000256" key="1">
    <source>
        <dbReference type="SAM" id="MobiDB-lite"/>
    </source>
</evidence>
<dbReference type="Gene3D" id="1.20.58.430">
    <property type="entry name" value="Type IV secretion system, VirB5-domain"/>
    <property type="match status" value="1"/>
</dbReference>
<dbReference type="EMBL" id="NBTZ01000050">
    <property type="protein sequence ID" value="OTP75387.1"/>
    <property type="molecule type" value="Genomic_DNA"/>
</dbReference>
<sequence>MNLRKRLLAVSTIFLSVAGFSSSASAQGIPVIDVANLGQAIQQVSAWQQQYSQMQTQITQMTGNRGMGGLLSGQNGSYLPPDWNSAMSALSNGGGTSYGQLASNAKQILNSQAVLQSSDINNLSPDMQQYLSTVRNMSASQQALGQAAYANSAQRVSLLQTLTNQINTSTDPKAIMDLHATIASEQNKLANDQAQLQSVAQLTNAQQQANASMQNEMRAQTAGTGNFPNLDTSVGN</sequence>
<dbReference type="AlphaFoldDB" id="A0A242MVC9"/>
<reference evidence="3 4" key="1">
    <citation type="submission" date="2017-03" db="EMBL/GenBank/DDBJ databases">
        <title>Genome analysis of strain PAMC 26577.</title>
        <authorList>
            <person name="Oh H.-M."/>
            <person name="Yang J.-A."/>
        </authorList>
    </citation>
    <scope>NUCLEOTIDE SEQUENCE [LARGE SCALE GENOMIC DNA]</scope>
    <source>
        <strain evidence="3 4">PAMC 26577</strain>
    </source>
</reference>